<reference evidence="4 5" key="2">
    <citation type="submission" date="2013-02" db="EMBL/GenBank/DDBJ databases">
        <title>The Genome Sequence of Plasmodium falciparum MaliPS096_E11.</title>
        <authorList>
            <consortium name="The Broad Institute Genome Sequencing Platform"/>
            <consortium name="The Broad Institute Genome Sequencing Center for Infectious Disease"/>
            <person name="Neafsey D."/>
            <person name="Cheeseman I."/>
            <person name="Volkman S."/>
            <person name="Adams J."/>
            <person name="Walker B."/>
            <person name="Young S.K."/>
            <person name="Zeng Q."/>
            <person name="Gargeya S."/>
            <person name="Fitzgerald M."/>
            <person name="Haas B."/>
            <person name="Abouelleil A."/>
            <person name="Alvarado L."/>
            <person name="Arachchi H.M."/>
            <person name="Berlin A.M."/>
            <person name="Chapman S.B."/>
            <person name="Dewar J."/>
            <person name="Goldberg J."/>
            <person name="Griggs A."/>
            <person name="Gujja S."/>
            <person name="Hansen M."/>
            <person name="Howarth C."/>
            <person name="Imamovic A."/>
            <person name="Larimer J."/>
            <person name="McCowan C."/>
            <person name="Murphy C."/>
            <person name="Neiman D."/>
            <person name="Pearson M."/>
            <person name="Priest M."/>
            <person name="Roberts A."/>
            <person name="Saif S."/>
            <person name="Shea T."/>
            <person name="Sisk P."/>
            <person name="Sykes S."/>
            <person name="Wortman J."/>
            <person name="Nusbaum C."/>
            <person name="Birren B."/>
        </authorList>
    </citation>
    <scope>NUCLEOTIDE SEQUENCE [LARGE SCALE GENOMIC DNA]</scope>
    <source>
        <strain evidence="4 5">MaliPS096_E11</strain>
    </source>
</reference>
<feature type="compositionally biased region" description="Basic and acidic residues" evidence="1">
    <location>
        <begin position="278"/>
        <end position="301"/>
    </location>
</feature>
<dbReference type="Pfam" id="PF19036">
    <property type="entry name" value="Fuz_longin_1"/>
    <property type="match status" value="2"/>
</dbReference>
<dbReference type="Pfam" id="PF19037">
    <property type="entry name" value="Fuz_longin_2"/>
    <property type="match status" value="1"/>
</dbReference>
<dbReference type="InterPro" id="IPR004353">
    <property type="entry name" value="Mon1"/>
</dbReference>
<evidence type="ECO:0008006" key="6">
    <source>
        <dbReference type="Google" id="ProtNLM"/>
    </source>
</evidence>
<dbReference type="GO" id="GO:0006623">
    <property type="term" value="P:protein targeting to vacuole"/>
    <property type="evidence" value="ECO:0007669"/>
    <property type="project" value="InterPro"/>
</dbReference>
<dbReference type="PANTHER" id="PTHR13027:SF7">
    <property type="entry name" value="VACUOLAR FUSION PROTEIN MON1 HOMOLOG"/>
    <property type="match status" value="1"/>
</dbReference>
<proteinExistence type="predicted"/>
<gene>
    <name evidence="4" type="ORF">PFMALIP_04644</name>
</gene>
<feature type="domain" description="FUZ/MON1/HPS1 second Longin" evidence="3">
    <location>
        <begin position="649"/>
        <end position="739"/>
    </location>
</feature>
<dbReference type="Proteomes" id="UP000030699">
    <property type="component" value="Unassembled WGS sequence"/>
</dbReference>
<dbReference type="InterPro" id="IPR043972">
    <property type="entry name" value="FUZ/MON1/HPS1_longin_1"/>
</dbReference>
<reference evidence="4 5" key="1">
    <citation type="submission" date="2013-02" db="EMBL/GenBank/DDBJ databases">
        <title>The Genome Annotation of Plasmodium falciparum MaliPS096_E11.</title>
        <authorList>
            <consortium name="The Broad Institute Genome Sequencing Platform"/>
            <consortium name="The Broad Institute Genome Sequencing Center for Infectious Disease"/>
            <person name="Neafsey D."/>
            <person name="Hoffman S."/>
            <person name="Volkman S."/>
            <person name="Rosenthal P."/>
            <person name="Walker B."/>
            <person name="Young S.K."/>
            <person name="Zeng Q."/>
            <person name="Gargeya S."/>
            <person name="Fitzgerald M."/>
            <person name="Haas B."/>
            <person name="Abouelleil A."/>
            <person name="Allen A.W."/>
            <person name="Alvarado L."/>
            <person name="Arachchi H.M."/>
            <person name="Berlin A.M."/>
            <person name="Chapman S.B."/>
            <person name="Gainer-Dewar J."/>
            <person name="Goldberg J."/>
            <person name="Griggs A."/>
            <person name="Gujja S."/>
            <person name="Hansen M."/>
            <person name="Howarth C."/>
            <person name="Imamovic A."/>
            <person name="Ireland A."/>
            <person name="Larimer J."/>
            <person name="McCowan C."/>
            <person name="Murphy C."/>
            <person name="Pearson M."/>
            <person name="Poon T.W."/>
            <person name="Priest M."/>
            <person name="Roberts A."/>
            <person name="Saif S."/>
            <person name="Shea T."/>
            <person name="Sisk P."/>
            <person name="Sykes S."/>
            <person name="Wortman J."/>
            <person name="Nusbaum C."/>
            <person name="Birren B."/>
        </authorList>
    </citation>
    <scope>NUCLEOTIDE SEQUENCE [LARGE SCALE GENOMIC DNA]</scope>
    <source>
        <strain evidence="4 5">MaliPS096_E11</strain>
    </source>
</reference>
<dbReference type="PANTHER" id="PTHR13027">
    <property type="entry name" value="SAND PROTEIN-RELATED"/>
    <property type="match status" value="1"/>
</dbReference>
<accession>A0A024WKT3</accession>
<evidence type="ECO:0000313" key="5">
    <source>
        <dbReference type="Proteomes" id="UP000030699"/>
    </source>
</evidence>
<feature type="region of interest" description="Disordered" evidence="1">
    <location>
        <begin position="278"/>
        <end position="316"/>
    </location>
</feature>
<organism evidence="4 5">
    <name type="scientific">Plasmodium falciparum MaliPS096_E11</name>
    <dbReference type="NCBI Taxonomy" id="1036727"/>
    <lineage>
        <taxon>Eukaryota</taxon>
        <taxon>Sar</taxon>
        <taxon>Alveolata</taxon>
        <taxon>Apicomplexa</taxon>
        <taxon>Aconoidasida</taxon>
        <taxon>Haemosporida</taxon>
        <taxon>Plasmodiidae</taxon>
        <taxon>Plasmodium</taxon>
        <taxon>Plasmodium (Laverania)</taxon>
    </lineage>
</organism>
<dbReference type="InterPro" id="IPR043971">
    <property type="entry name" value="FUZ/MON1/HPS1_longin_2"/>
</dbReference>
<dbReference type="EMBL" id="KI925612">
    <property type="protein sequence ID" value="ETW47295.1"/>
    <property type="molecule type" value="Genomic_DNA"/>
</dbReference>
<evidence type="ECO:0000256" key="1">
    <source>
        <dbReference type="SAM" id="MobiDB-lite"/>
    </source>
</evidence>
<evidence type="ECO:0000259" key="2">
    <source>
        <dbReference type="Pfam" id="PF19036"/>
    </source>
</evidence>
<dbReference type="AlphaFoldDB" id="A0A024WKT3"/>
<name>A0A024WKT3_PLAFA</name>
<dbReference type="OrthoDB" id="272411at2759"/>
<protein>
    <recommendedName>
        <fullName evidence="6">Vacuolar fusion protein MON1</fullName>
    </recommendedName>
</protein>
<dbReference type="PRINTS" id="PR01546">
    <property type="entry name" value="YEAST73DUF"/>
</dbReference>
<evidence type="ECO:0000259" key="3">
    <source>
        <dbReference type="Pfam" id="PF19037"/>
    </source>
</evidence>
<evidence type="ECO:0000313" key="4">
    <source>
        <dbReference type="EMBL" id="ETW47295.1"/>
    </source>
</evidence>
<sequence>MEITCDNQNSNKNEKEKNIISSTYSNDKDKLIDSVYEERDIIQHNTNDDNSLMNDDIKFYDVNGIDDIKEDDENIFLFNEEEYCEQFLMRSDQNVSQYEEVYNSYTDDDLEKFFEDKENNDNCKNKNSVENKIHTLRTDNYNDDIVINKDDIKSSFENNTLIYKDSQSSYIDEKNNINGTFEITNSIKENNENENENENKNDDGTIYSKNEKKYFEENSSHIIEQFTLNEDCRDTKELSNEQHTILSLNSIETNNFIDNKPPCGDDQKEDSENIFFSEGEHENLTKGEEEKEGIDNEKYEQNEQNEESGNHKNNNINEIINTSQGEHNKENMNHMNTNQKYIVDNKNEVDYELSDKNIEKSNLIKSDLNNVEEHNNSQYINEKVKNNESNINNDLHIKDDIKNIEFDYDEDDEDLKSEKFNKKLDILNYFENNENQDNVNNSKFLLKKKKVNEDQTNTLWYKHKRHFFIFTFSGKPVFTRYGNEENLTSFFGTLLAILSKVETFNFNDINSDNNKSNKKTNGLSPKKNTLKYIISNNTKVVFLDKEVLYLVCISKVNESINYIMNILNYIYSQIISLLTKSIDKSFQIKPSFDIRYLLDGADLLMCNLISSCSKNLYSLLDGFEPLPLKPDYRNKVHNLISSFKINNVLLSFLIIDDKIIGLSLSKYTLNSMDIIILINMITSMKSFKNAESWTPICLPIYNPNLFLYAYINYIKKKICCVYICSHASSRDFFHLSRHTSMIESTLISTGCYDEIVKASNNAPFVLPQIPGIDIIHLCYYIPNLKQYYSSKISNDKIKRIFRVYQKCDDIMKDCKLPTQIYIESEYEKFYCIKTNLYHLYLSVPFYVIINDENINEILKVIATYHKEIFINNIKQITS</sequence>
<feature type="domain" description="FUZ/MON1/HPS1 first Longin" evidence="2">
    <location>
        <begin position="465"/>
        <end position="511"/>
    </location>
</feature>
<dbReference type="GO" id="GO:0016192">
    <property type="term" value="P:vesicle-mediated transport"/>
    <property type="evidence" value="ECO:0007669"/>
    <property type="project" value="InterPro"/>
</dbReference>
<feature type="domain" description="FUZ/MON1/HPS1 first Longin" evidence="2">
    <location>
        <begin position="526"/>
        <end position="601"/>
    </location>
</feature>